<name>A0A1W7AE30_9STAP</name>
<feature type="transmembrane region" description="Helical" evidence="1">
    <location>
        <begin position="91"/>
        <end position="112"/>
    </location>
</feature>
<dbReference type="STRING" id="1855823.MCCS_22780"/>
<evidence type="ECO:0000256" key="1">
    <source>
        <dbReference type="SAM" id="Phobius"/>
    </source>
</evidence>
<feature type="transmembrane region" description="Helical" evidence="1">
    <location>
        <begin position="63"/>
        <end position="85"/>
    </location>
</feature>
<feature type="transmembrane region" description="Helical" evidence="1">
    <location>
        <begin position="34"/>
        <end position="51"/>
    </location>
</feature>
<keyword evidence="4" id="KW-1185">Reference proteome</keyword>
<dbReference type="Proteomes" id="UP000194154">
    <property type="component" value="Chromosome"/>
</dbReference>
<dbReference type="Proteomes" id="UP000501122">
    <property type="component" value="Chromosome"/>
</dbReference>
<dbReference type="EMBL" id="CP021059">
    <property type="protein sequence ID" value="ARQ07859.1"/>
    <property type="molecule type" value="Genomic_DNA"/>
</dbReference>
<dbReference type="KEGG" id="mcak:MCCS_22780"/>
<keyword evidence="1" id="KW-0812">Transmembrane</keyword>
<keyword evidence="1" id="KW-1133">Transmembrane helix</keyword>
<accession>A0A1W7AE30</accession>
<evidence type="ECO:0000313" key="4">
    <source>
        <dbReference type="Proteomes" id="UP000194154"/>
    </source>
</evidence>
<dbReference type="GeneID" id="35296359"/>
<keyword evidence="1" id="KW-0472">Membrane</keyword>
<evidence type="ECO:0000313" key="2">
    <source>
        <dbReference type="EMBL" id="ARQ07859.1"/>
    </source>
</evidence>
<protein>
    <submittedName>
        <fullName evidence="2">ATP synthase I chain</fullName>
    </submittedName>
</protein>
<proteinExistence type="predicted"/>
<evidence type="ECO:0000313" key="3">
    <source>
        <dbReference type="EMBL" id="QIH79236.1"/>
    </source>
</evidence>
<reference evidence="3" key="3">
    <citation type="journal article" date="2020" name="Antimicrob. Agents Chemother.">
        <title>The novel macrolide resistance genes mef(D), msr(F) and msr(H) are present on resistance islands in Macrococcus canis, Macrococcus caseolyticus and Staphylococcus aureus.</title>
        <authorList>
            <person name="Schwendener S."/>
            <person name="Dona V."/>
            <person name="Perreten V."/>
        </authorList>
    </citation>
    <scope>NUCLEOTIDE SEQUENCE</scope>
    <source>
        <strain evidence="3">Epi0076A</strain>
    </source>
</reference>
<reference evidence="2 4" key="1">
    <citation type="journal article" date="2017" name="Int. J. Syst. Evol. Microbiol.">
        <title>Macrococcus canis sp. nov., a skin bacterium associated with infections in dogs.</title>
        <authorList>
            <person name="Gobeli Brawand S."/>
            <person name="Cotting K."/>
            <person name="Gomez-Sanz E."/>
            <person name="Collaud A."/>
            <person name="Thomann A."/>
            <person name="Brodard I."/>
            <person name="Rodriguez-Campos S."/>
            <person name="Strauss C."/>
            <person name="Perreten V."/>
        </authorList>
    </citation>
    <scope>NUCLEOTIDE SEQUENCE [LARGE SCALE GENOMIC DNA]</scope>
    <source>
        <strain evidence="2 4">KM45013</strain>
    </source>
</reference>
<dbReference type="EMBL" id="CP047363">
    <property type="protein sequence ID" value="QIH79236.1"/>
    <property type="molecule type" value="Genomic_DNA"/>
</dbReference>
<gene>
    <name evidence="3" type="ORF">GTN30_11365</name>
    <name evidence="2" type="ORF">MCCS_22780</name>
</gene>
<dbReference type="AlphaFoldDB" id="A0A1W7AE30"/>
<organism evidence="2 4">
    <name type="scientific">Macrococcoides canis</name>
    <dbReference type="NCBI Taxonomy" id="1855823"/>
    <lineage>
        <taxon>Bacteria</taxon>
        <taxon>Bacillati</taxon>
        <taxon>Bacillota</taxon>
        <taxon>Bacilli</taxon>
        <taxon>Bacillales</taxon>
        <taxon>Staphylococcaceae</taxon>
        <taxon>Macrococcoides</taxon>
    </lineage>
</organism>
<sequence length="117" mass="13419">MTEFKTFFKLYLKYFLCLIILLAVIYIFYRNSFILGLIIGTIASAISSFVWHHNLLRAINSDALYVSSGMGIRFLIAVMACLFWVRFPEMINLLGIALGLMLTYVMIIIHSVNSLKK</sequence>
<dbReference type="RefSeq" id="WP_086043386.1">
    <property type="nucleotide sequence ID" value="NZ_CBCRZA010000010.1"/>
</dbReference>
<reference evidence="2" key="2">
    <citation type="submission" date="2017-04" db="EMBL/GenBank/DDBJ databases">
        <authorList>
            <person name="Afonso C.L."/>
            <person name="Miller P.J."/>
            <person name="Scott M.A."/>
            <person name="Spackman E."/>
            <person name="Goraichik I."/>
            <person name="Dimitrov K.M."/>
            <person name="Suarez D.L."/>
            <person name="Swayne D.E."/>
        </authorList>
    </citation>
    <scope>NUCLEOTIDE SEQUENCE</scope>
    <source>
        <strain evidence="2">KM45013</strain>
    </source>
</reference>
<dbReference type="OrthoDB" id="2418190at2"/>
<feature type="transmembrane region" description="Helical" evidence="1">
    <location>
        <begin position="12"/>
        <end position="28"/>
    </location>
</feature>